<dbReference type="SFLD" id="SFLDG00358">
    <property type="entry name" value="Main_(cytGST)"/>
    <property type="match status" value="1"/>
</dbReference>
<dbReference type="PANTHER" id="PTHR43969:SF9">
    <property type="entry name" value="GLUTATHIONE S TRANSFERASE D10, ISOFORM A-RELATED"/>
    <property type="match status" value="1"/>
</dbReference>
<dbReference type="PROSITE" id="PS50404">
    <property type="entry name" value="GST_NTER"/>
    <property type="match status" value="1"/>
</dbReference>
<dbReference type="RefSeq" id="XP_018007422.1">
    <property type="nucleotide sequence ID" value="XM_018151933.2"/>
</dbReference>
<dbReference type="FunFam" id="3.40.30.10:FF:000034">
    <property type="entry name" value="glutathione S-transferase 1"/>
    <property type="match status" value="1"/>
</dbReference>
<dbReference type="InterPro" id="IPR010987">
    <property type="entry name" value="Glutathione-S-Trfase_C-like"/>
</dbReference>
<feature type="domain" description="GST C-terminal" evidence="3">
    <location>
        <begin position="86"/>
        <end position="211"/>
    </location>
</feature>
<dbReference type="Pfam" id="PF02798">
    <property type="entry name" value="GST_N"/>
    <property type="match status" value="1"/>
</dbReference>
<evidence type="ECO:0000313" key="5">
    <source>
        <dbReference type="RefSeq" id="XP_018007422.1"/>
    </source>
</evidence>
<dbReference type="GO" id="GO:0004364">
    <property type="term" value="F:glutathione transferase activity"/>
    <property type="evidence" value="ECO:0007669"/>
    <property type="project" value="TreeGrafter"/>
</dbReference>
<dbReference type="Gene3D" id="1.20.1050.10">
    <property type="match status" value="1"/>
</dbReference>
<dbReference type="GeneID" id="108665200"/>
<dbReference type="Pfam" id="PF13410">
    <property type="entry name" value="GST_C_2"/>
    <property type="match status" value="1"/>
</dbReference>
<evidence type="ECO:0000256" key="1">
    <source>
        <dbReference type="ARBA" id="ARBA00011738"/>
    </source>
</evidence>
<reference evidence="5" key="1">
    <citation type="submission" date="2025-08" db="UniProtKB">
        <authorList>
            <consortium name="RefSeq"/>
        </authorList>
    </citation>
    <scope>IDENTIFICATION</scope>
    <source>
        <tissue evidence="5">Whole organism</tissue>
    </source>
</reference>
<dbReference type="SFLD" id="SFLDG01153">
    <property type="entry name" value="Main.4:_Theta-like"/>
    <property type="match status" value="1"/>
</dbReference>
<dbReference type="KEGG" id="hazt:108665200"/>
<gene>
    <name evidence="5" type="primary">LOC108665200</name>
</gene>
<dbReference type="PANTHER" id="PTHR43969">
    <property type="entry name" value="GLUTATHIONE S TRANSFERASE D10, ISOFORM A-RELATED"/>
    <property type="match status" value="1"/>
</dbReference>
<dbReference type="OMA" id="ISEYDFR"/>
<dbReference type="Proteomes" id="UP000694843">
    <property type="component" value="Unplaced"/>
</dbReference>
<organism evidence="4 5">
    <name type="scientific">Hyalella azteca</name>
    <name type="common">Amphipod</name>
    <dbReference type="NCBI Taxonomy" id="294128"/>
    <lineage>
        <taxon>Eukaryota</taxon>
        <taxon>Metazoa</taxon>
        <taxon>Ecdysozoa</taxon>
        <taxon>Arthropoda</taxon>
        <taxon>Crustacea</taxon>
        <taxon>Multicrustacea</taxon>
        <taxon>Malacostraca</taxon>
        <taxon>Eumalacostraca</taxon>
        <taxon>Peracarida</taxon>
        <taxon>Amphipoda</taxon>
        <taxon>Senticaudata</taxon>
        <taxon>Talitrida</taxon>
        <taxon>Talitroidea</taxon>
        <taxon>Hyalellidae</taxon>
        <taxon>Hyalella</taxon>
    </lineage>
</organism>
<dbReference type="InterPro" id="IPR040079">
    <property type="entry name" value="Glutathione_S-Trfase"/>
</dbReference>
<comment type="subunit">
    <text evidence="1">Homodimer.</text>
</comment>
<dbReference type="SUPFAM" id="SSF47616">
    <property type="entry name" value="GST C-terminal domain-like"/>
    <property type="match status" value="1"/>
</dbReference>
<dbReference type="GO" id="GO:0006749">
    <property type="term" value="P:glutathione metabolic process"/>
    <property type="evidence" value="ECO:0007669"/>
    <property type="project" value="TreeGrafter"/>
</dbReference>
<dbReference type="OrthoDB" id="2309723at2759"/>
<dbReference type="InterPro" id="IPR036249">
    <property type="entry name" value="Thioredoxin-like_sf"/>
</dbReference>
<dbReference type="SFLD" id="SFLDS00019">
    <property type="entry name" value="Glutathione_Transferase_(cytos"/>
    <property type="match status" value="1"/>
</dbReference>
<dbReference type="AlphaFoldDB" id="A0A8B7N0S5"/>
<dbReference type="CDD" id="cd03177">
    <property type="entry name" value="GST_C_Delta_Epsilon"/>
    <property type="match status" value="1"/>
</dbReference>
<protein>
    <submittedName>
        <fullName evidence="5">Glutathione S-transferase 1</fullName>
    </submittedName>
</protein>
<keyword evidence="4" id="KW-1185">Reference proteome</keyword>
<dbReference type="CDD" id="cd03045">
    <property type="entry name" value="GST_N_Delta_Epsilon"/>
    <property type="match status" value="1"/>
</dbReference>
<evidence type="ECO:0000259" key="3">
    <source>
        <dbReference type="PROSITE" id="PS50405"/>
    </source>
</evidence>
<dbReference type="SUPFAM" id="SSF52833">
    <property type="entry name" value="Thioredoxin-like"/>
    <property type="match status" value="1"/>
</dbReference>
<dbReference type="Gene3D" id="3.40.30.10">
    <property type="entry name" value="Glutaredoxin"/>
    <property type="match status" value="1"/>
</dbReference>
<sequence length="211" mass="23205">MDFYFHPASAPCRACQLTAKALGVKFNPKEVDLMKGEQNNPEFLAINPMHCVPTLVDGDFTLWESRAICAYLVNQYGKDDSLYPKDPKTRALVDRLMYFDMGTLTKRFGDYAYPTLLEGAPVKPEKLEALMEALEWLDKDLAGRDYVAGSAPTIADFVLVASVATIVACGVDISGVTNVAAWYGRCKSSMAGFDENEDGAKGLGDYFKTKL</sequence>
<dbReference type="FunFam" id="1.20.1050.10:FF:000007">
    <property type="entry name" value="Glutathione S-transferase 1-1"/>
    <property type="match status" value="1"/>
</dbReference>
<accession>A0A8B7N0S5</accession>
<name>A0A8B7N0S5_HYAAZ</name>
<dbReference type="InterPro" id="IPR036282">
    <property type="entry name" value="Glutathione-S-Trfase_C_sf"/>
</dbReference>
<evidence type="ECO:0000313" key="4">
    <source>
        <dbReference type="Proteomes" id="UP000694843"/>
    </source>
</evidence>
<evidence type="ECO:0000259" key="2">
    <source>
        <dbReference type="PROSITE" id="PS50404"/>
    </source>
</evidence>
<dbReference type="PROSITE" id="PS50405">
    <property type="entry name" value="GST_CTER"/>
    <property type="match status" value="1"/>
</dbReference>
<proteinExistence type="predicted"/>
<dbReference type="InterPro" id="IPR004045">
    <property type="entry name" value="Glutathione_S-Trfase_N"/>
</dbReference>
<feature type="domain" description="GST N-terminal" evidence="2">
    <location>
        <begin position="1"/>
        <end position="80"/>
    </location>
</feature>